<dbReference type="RefSeq" id="WP_233926106.1">
    <property type="nucleotide sequence ID" value="NZ_CP012331.1"/>
</dbReference>
<dbReference type="PANTHER" id="PTHR33546:SF1">
    <property type="entry name" value="LARGE, MULTIFUNCTIONAL SECRETED PROTEIN"/>
    <property type="match status" value="1"/>
</dbReference>
<dbReference type="PANTHER" id="PTHR33546">
    <property type="entry name" value="LARGE, MULTIFUNCTIONAL SECRETED PROTEIN-RELATED"/>
    <property type="match status" value="1"/>
</dbReference>
<proteinExistence type="predicted"/>
<evidence type="ECO:0000259" key="1">
    <source>
        <dbReference type="Pfam" id="PF07995"/>
    </source>
</evidence>
<dbReference type="AlphaFoldDB" id="A0A9Q3W7L6"/>
<evidence type="ECO:0000313" key="2">
    <source>
        <dbReference type="EMBL" id="MCE7510504.1"/>
    </source>
</evidence>
<dbReference type="Gene3D" id="2.120.10.30">
    <property type="entry name" value="TolB, C-terminal domain"/>
    <property type="match status" value="1"/>
</dbReference>
<keyword evidence="3" id="KW-1185">Reference proteome</keyword>
<dbReference type="Proteomes" id="UP001107961">
    <property type="component" value="Unassembled WGS sequence"/>
</dbReference>
<reference evidence="2" key="1">
    <citation type="submission" date="2022-01" db="EMBL/GenBank/DDBJ databases">
        <authorList>
            <person name="Karlyshev A.V."/>
            <person name="Jaspars M."/>
        </authorList>
    </citation>
    <scope>NUCLEOTIDE SEQUENCE</scope>
    <source>
        <strain evidence="2">AGSA3-2</strain>
    </source>
</reference>
<accession>A0A9Q3W7L6</accession>
<organism evidence="2 3">
    <name type="scientific">Alloalcanivorax xenomutans</name>
    <dbReference type="NCBI Taxonomy" id="1094342"/>
    <lineage>
        <taxon>Bacteria</taxon>
        <taxon>Pseudomonadati</taxon>
        <taxon>Pseudomonadota</taxon>
        <taxon>Gammaproteobacteria</taxon>
        <taxon>Oceanospirillales</taxon>
        <taxon>Alcanivoracaceae</taxon>
        <taxon>Alloalcanivorax</taxon>
    </lineage>
</organism>
<name>A0A9Q3W7L6_9GAMM</name>
<dbReference type="SUPFAM" id="SSF50952">
    <property type="entry name" value="Soluble quinoprotein glucose dehydrogenase"/>
    <property type="match status" value="1"/>
</dbReference>
<evidence type="ECO:0000313" key="3">
    <source>
        <dbReference type="Proteomes" id="UP001107961"/>
    </source>
</evidence>
<dbReference type="InterPro" id="IPR011042">
    <property type="entry name" value="6-blade_b-propeller_TolB-like"/>
</dbReference>
<protein>
    <submittedName>
        <fullName evidence="2">PQQ-dependent sugar dehydrogenase</fullName>
    </submittedName>
</protein>
<sequence>MPWKKQDTPARGRTPRAHSDLPAIHGRRWLAGLLLGFAAPVMAGSLPVDSLTLPEGFTLTVFADDVPNARQLAQAEDGTVFAGSRDEGKVYAIRDADGDGRAERTWVLAEGLNMPSGIAYRDGTLYVAAVNRILALPDILDHLDDPPALELVTDQFPSDSHHGWKYLAFDREGKLIVPVGAPCNICNREEPYATIQRYDPDSGEMTTVARGVRNSVGFDFHPRSGQLWFTDNGRDMLGDEIPPEELNRVREDGEHFGYPFIHGGTVPDPEFGKDHDPGEFAMPMQTMPAHHAPLGMTFYTGEQFPEDYRGDIFIAEHGSWNRSTPAGYRVTRVGVEGIDKVAGYQPFISGWLREDGTRWGRPADVMQAADGSLLIADDHAGAIYRVVYQGH</sequence>
<dbReference type="InterPro" id="IPR011041">
    <property type="entry name" value="Quinoprot_gluc/sorb_DH_b-prop"/>
</dbReference>
<gene>
    <name evidence="2" type="ORF">LZG35_17840</name>
</gene>
<dbReference type="InterPro" id="IPR012938">
    <property type="entry name" value="Glc/Sorbosone_DH"/>
</dbReference>
<comment type="caution">
    <text evidence="2">The sequence shown here is derived from an EMBL/GenBank/DDBJ whole genome shotgun (WGS) entry which is preliminary data.</text>
</comment>
<dbReference type="EMBL" id="JAJVKT010000025">
    <property type="protein sequence ID" value="MCE7510504.1"/>
    <property type="molecule type" value="Genomic_DNA"/>
</dbReference>
<dbReference type="Pfam" id="PF07995">
    <property type="entry name" value="GSDH"/>
    <property type="match status" value="1"/>
</dbReference>
<feature type="domain" description="Glucose/Sorbosone dehydrogenase" evidence="1">
    <location>
        <begin position="209"/>
        <end position="384"/>
    </location>
</feature>